<dbReference type="InterPro" id="IPR008912">
    <property type="entry name" value="Uncharacterised_CoxE"/>
</dbReference>
<accession>A0A1F2WR18</accession>
<evidence type="ECO:0000313" key="2">
    <source>
        <dbReference type="Proteomes" id="UP000177876"/>
    </source>
</evidence>
<gene>
    <name evidence="1" type="ORF">A2Y75_10760</name>
</gene>
<dbReference type="PIRSF" id="PIRSF010256">
    <property type="entry name" value="CoxE_vWa"/>
    <property type="match status" value="1"/>
</dbReference>
<sequence>MEERVVDFVNGLRGRGVSVSTAESLDAMRSLLAVGIADPSNFRAALRAALIKRNQDQVIFEELFPLYFHALGAATEAASELGEDLVQRIMQEPQDLFSQLLSGNSGEWESWIRQMAGDMDFSRLMTRMQVGMFTRRIFDSIDWDNMGNRLRELQSSLSEEGWPDSEVHALPDVFAANREAFRRQVRSYVEREQARNADQLPSPDRVERLMNRPLSSLEETELQQMRQAVDILARKLRNKMALRDKRAKRGRLDVKATMRKNMHHGGIPFNLVRRKKRKEKADLMVLCDISSSVSRVSQFMLQFVYTVQDCLAKVRSFVFVDALGEVTSFFRDEDIGGGVRLALSEASIPYNVRSDFGWVFQEFCERYLQDVGYRTYILIIGDARNNYNDPAVWALEKMAERAKGIIWLNPETKPFWNTGDSVMEEYLPYCREARVCRTLKDLEETVSSLLL</sequence>
<comment type="caution">
    <text evidence="1">The sequence shown here is derived from an EMBL/GenBank/DDBJ whole genome shotgun (WGS) entry which is preliminary data.</text>
</comment>
<reference evidence="1 2" key="1">
    <citation type="journal article" date="2016" name="Nat. Commun.">
        <title>Thousands of microbial genomes shed light on interconnected biogeochemical processes in an aquifer system.</title>
        <authorList>
            <person name="Anantharaman K."/>
            <person name="Brown C.T."/>
            <person name="Hug L.A."/>
            <person name="Sharon I."/>
            <person name="Castelle C.J."/>
            <person name="Probst A.J."/>
            <person name="Thomas B.C."/>
            <person name="Singh A."/>
            <person name="Wilkins M.J."/>
            <person name="Karaoz U."/>
            <person name="Brodie E.L."/>
            <person name="Williams K.H."/>
            <person name="Hubbard S.S."/>
            <person name="Banfield J.F."/>
        </authorList>
    </citation>
    <scope>NUCLEOTIDE SEQUENCE [LARGE SCALE GENOMIC DNA]</scope>
</reference>
<dbReference type="Proteomes" id="UP000177876">
    <property type="component" value="Unassembled WGS sequence"/>
</dbReference>
<dbReference type="PANTHER" id="PTHR39338">
    <property type="entry name" value="BLL5662 PROTEIN-RELATED"/>
    <property type="match status" value="1"/>
</dbReference>
<evidence type="ECO:0000313" key="1">
    <source>
        <dbReference type="EMBL" id="OFW59317.1"/>
    </source>
</evidence>
<dbReference type="STRING" id="1797197.A2Y75_10760"/>
<evidence type="ECO:0008006" key="3">
    <source>
        <dbReference type="Google" id="ProtNLM"/>
    </source>
</evidence>
<organism evidence="1 2">
    <name type="scientific">Candidatus Solincola sediminis</name>
    <dbReference type="NCBI Taxonomy" id="1797199"/>
    <lineage>
        <taxon>Bacteria</taxon>
        <taxon>Bacillati</taxon>
        <taxon>Actinomycetota</taxon>
        <taxon>Candidatus Geothermincolia</taxon>
        <taxon>Candidatus Geothermincolales</taxon>
        <taxon>Candidatus Geothermincolaceae</taxon>
        <taxon>Candidatus Solincola</taxon>
    </lineage>
</organism>
<name>A0A1F2WR18_9ACTN</name>
<dbReference type="Pfam" id="PF05762">
    <property type="entry name" value="VWA_CoxE"/>
    <property type="match status" value="1"/>
</dbReference>
<proteinExistence type="predicted"/>
<dbReference type="InterPro" id="IPR011195">
    <property type="entry name" value="UCP010256"/>
</dbReference>
<dbReference type="PANTHER" id="PTHR39338:SF5">
    <property type="entry name" value="BLR6139 PROTEIN"/>
    <property type="match status" value="1"/>
</dbReference>
<dbReference type="EMBL" id="MELK01000016">
    <property type="protein sequence ID" value="OFW59317.1"/>
    <property type="molecule type" value="Genomic_DNA"/>
</dbReference>
<protein>
    <recommendedName>
        <fullName evidence="3">VWA domain-containing protein</fullName>
    </recommendedName>
</protein>
<dbReference type="AlphaFoldDB" id="A0A1F2WR18"/>